<evidence type="ECO:0000256" key="2">
    <source>
        <dbReference type="ARBA" id="ARBA00022771"/>
    </source>
</evidence>
<proteinExistence type="predicted"/>
<organism evidence="6 8">
    <name type="scientific">Sinanodonta woodiana</name>
    <name type="common">Chinese pond mussel</name>
    <name type="synonym">Anodonta woodiana</name>
    <dbReference type="NCBI Taxonomy" id="1069815"/>
    <lineage>
        <taxon>Eukaryota</taxon>
        <taxon>Metazoa</taxon>
        <taxon>Spiralia</taxon>
        <taxon>Lophotrochozoa</taxon>
        <taxon>Mollusca</taxon>
        <taxon>Bivalvia</taxon>
        <taxon>Autobranchia</taxon>
        <taxon>Heteroconchia</taxon>
        <taxon>Palaeoheterodonta</taxon>
        <taxon>Unionida</taxon>
        <taxon>Unionoidea</taxon>
        <taxon>Unionidae</taxon>
        <taxon>Unioninae</taxon>
        <taxon>Sinanodonta</taxon>
    </lineage>
</organism>
<name>A0ABD3WDG4_SINWO</name>
<accession>A0ABD3WDG4</accession>
<gene>
    <name evidence="6" type="ORF">ACJMK2_039942</name>
    <name evidence="7" type="ORF">ACJMK2_040198</name>
</gene>
<dbReference type="EMBL" id="JBJQND010000007">
    <property type="protein sequence ID" value="KAL3872264.1"/>
    <property type="molecule type" value="Genomic_DNA"/>
</dbReference>
<reference evidence="6 8" key="1">
    <citation type="submission" date="2024-11" db="EMBL/GenBank/DDBJ databases">
        <title>Chromosome-level genome assembly of the freshwater bivalve Anodonta woodiana.</title>
        <authorList>
            <person name="Chen X."/>
        </authorList>
    </citation>
    <scope>NUCLEOTIDE SEQUENCE [LARGE SCALE GENOMIC DNA]</scope>
    <source>
        <strain evidence="6">MN2024</strain>
        <tissue evidence="6">Gills</tissue>
    </source>
</reference>
<protein>
    <recommendedName>
        <fullName evidence="5">DNL-type domain-containing protein</fullName>
    </recommendedName>
</protein>
<evidence type="ECO:0000256" key="4">
    <source>
        <dbReference type="PROSITE-ProRule" id="PRU00834"/>
    </source>
</evidence>
<keyword evidence="3" id="KW-0862">Zinc</keyword>
<dbReference type="PANTHER" id="PTHR20922">
    <property type="entry name" value="DNL-TYPE ZINC FINGER PROTEIN"/>
    <property type="match status" value="1"/>
</dbReference>
<sequence>MNVCVRKVMLQTRCTLFTAFRVEGRQLSSIIKTNRPYGCCATLGRQHAQYPQTQCNHCIVGPRNSRLISSTCRNFSEASNSAPLHNRMEARKYIEYTCKVCGGRNHHTFSRKAYEAGVVIVRCSGCKNLHLIADNLGWFKDVGKKNIEEILASKGEFVKTGNDGCLEIQLKETDKNLKEE</sequence>
<feature type="domain" description="DNL-type" evidence="5">
    <location>
        <begin position="87"/>
        <end position="180"/>
    </location>
</feature>
<dbReference type="PROSITE" id="PS51501">
    <property type="entry name" value="ZF_DNL"/>
    <property type="match status" value="1"/>
</dbReference>
<dbReference type="AlphaFoldDB" id="A0ABD3WDG4"/>
<keyword evidence="8" id="KW-1185">Reference proteome</keyword>
<dbReference type="EMBL" id="JBJQND010000007">
    <property type="protein sequence ID" value="KAL3871970.1"/>
    <property type="molecule type" value="Genomic_DNA"/>
</dbReference>
<evidence type="ECO:0000313" key="7">
    <source>
        <dbReference type="EMBL" id="KAL3872264.1"/>
    </source>
</evidence>
<evidence type="ECO:0000313" key="8">
    <source>
        <dbReference type="Proteomes" id="UP001634394"/>
    </source>
</evidence>
<dbReference type="InterPro" id="IPR007853">
    <property type="entry name" value="Znf_DNL-typ"/>
</dbReference>
<dbReference type="PANTHER" id="PTHR20922:SF13">
    <property type="entry name" value="DNL-TYPE ZINC FINGER PROTEIN"/>
    <property type="match status" value="1"/>
</dbReference>
<evidence type="ECO:0000256" key="3">
    <source>
        <dbReference type="ARBA" id="ARBA00022833"/>
    </source>
</evidence>
<keyword evidence="2 4" id="KW-0863">Zinc-finger</keyword>
<dbReference type="Pfam" id="PF05180">
    <property type="entry name" value="zf-DNL"/>
    <property type="match status" value="1"/>
</dbReference>
<dbReference type="InterPro" id="IPR024158">
    <property type="entry name" value="Mt_import_TIM15"/>
</dbReference>
<evidence type="ECO:0000259" key="5">
    <source>
        <dbReference type="PROSITE" id="PS51501"/>
    </source>
</evidence>
<comment type="caution">
    <text evidence="6">The sequence shown here is derived from an EMBL/GenBank/DDBJ whole genome shotgun (WGS) entry which is preliminary data.</text>
</comment>
<keyword evidence="1" id="KW-0479">Metal-binding</keyword>
<evidence type="ECO:0000313" key="6">
    <source>
        <dbReference type="EMBL" id="KAL3871970.1"/>
    </source>
</evidence>
<evidence type="ECO:0000256" key="1">
    <source>
        <dbReference type="ARBA" id="ARBA00022723"/>
    </source>
</evidence>
<dbReference type="Proteomes" id="UP001634394">
    <property type="component" value="Unassembled WGS sequence"/>
</dbReference>
<dbReference type="GO" id="GO:0008270">
    <property type="term" value="F:zinc ion binding"/>
    <property type="evidence" value="ECO:0007669"/>
    <property type="project" value="UniProtKB-KW"/>
</dbReference>